<protein>
    <submittedName>
        <fullName evidence="1">Uncharacterized protein</fullName>
    </submittedName>
</protein>
<dbReference type="EMBL" id="MCOG01000052">
    <property type="protein sequence ID" value="ORY65571.1"/>
    <property type="molecule type" value="Genomic_DNA"/>
</dbReference>
<evidence type="ECO:0000313" key="1">
    <source>
        <dbReference type="EMBL" id="ORY65571.1"/>
    </source>
</evidence>
<accession>A0A1Y2E1Z3</accession>
<dbReference type="AlphaFoldDB" id="A0A1Y2E1Z3"/>
<comment type="caution">
    <text evidence="1">The sequence shown here is derived from an EMBL/GenBank/DDBJ whole genome shotgun (WGS) entry which is preliminary data.</text>
</comment>
<dbReference type="Proteomes" id="UP000193920">
    <property type="component" value="Unassembled WGS sequence"/>
</dbReference>
<keyword evidence="2" id="KW-1185">Reference proteome</keyword>
<sequence>MLLLKQGILSLDEIKKNCKLSKDELKIIKNFINNPKRSIRELAISLNLDINQLIEICEIIDIYYIEKEEFDKEKKNNIYFIIIKILIIIFT</sequence>
<gene>
    <name evidence="1" type="ORF">LY90DRAFT_225369</name>
</gene>
<name>A0A1Y2E1Z3_9FUNG</name>
<organism evidence="1 2">
    <name type="scientific">Neocallimastix californiae</name>
    <dbReference type="NCBI Taxonomy" id="1754190"/>
    <lineage>
        <taxon>Eukaryota</taxon>
        <taxon>Fungi</taxon>
        <taxon>Fungi incertae sedis</taxon>
        <taxon>Chytridiomycota</taxon>
        <taxon>Chytridiomycota incertae sedis</taxon>
        <taxon>Neocallimastigomycetes</taxon>
        <taxon>Neocallimastigales</taxon>
        <taxon>Neocallimastigaceae</taxon>
        <taxon>Neocallimastix</taxon>
    </lineage>
</organism>
<evidence type="ECO:0000313" key="2">
    <source>
        <dbReference type="Proteomes" id="UP000193920"/>
    </source>
</evidence>
<proteinExistence type="predicted"/>
<reference evidence="1 2" key="1">
    <citation type="submission" date="2016-08" db="EMBL/GenBank/DDBJ databases">
        <title>A Parts List for Fungal Cellulosomes Revealed by Comparative Genomics.</title>
        <authorList>
            <consortium name="DOE Joint Genome Institute"/>
            <person name="Haitjema C.H."/>
            <person name="Gilmore S.P."/>
            <person name="Henske J.K."/>
            <person name="Solomon K.V."/>
            <person name="De Groot R."/>
            <person name="Kuo A."/>
            <person name="Mondo S.J."/>
            <person name="Salamov A.A."/>
            <person name="Labutti K."/>
            <person name="Zhao Z."/>
            <person name="Chiniquy J."/>
            <person name="Barry K."/>
            <person name="Brewer H.M."/>
            <person name="Purvine S.O."/>
            <person name="Wright A.T."/>
            <person name="Boxma B."/>
            <person name="Van Alen T."/>
            <person name="Hackstein J.H."/>
            <person name="Baker S.E."/>
            <person name="Grigoriev I.V."/>
            <person name="O'Malley M.A."/>
        </authorList>
    </citation>
    <scope>NUCLEOTIDE SEQUENCE [LARGE SCALE GENOMIC DNA]</scope>
    <source>
        <strain evidence="1 2">G1</strain>
    </source>
</reference>